<keyword evidence="3" id="KW-0648">Protein biosynthesis</keyword>
<name>A0ABZ2MIG9_9MICO</name>
<accession>A0ABZ2MIG9</accession>
<gene>
    <name evidence="3" type="ORF">V1351_01750</name>
</gene>
<dbReference type="InterPro" id="IPR006847">
    <property type="entry name" value="IF2_N"/>
</dbReference>
<evidence type="ECO:0000313" key="4">
    <source>
        <dbReference type="Proteomes" id="UP001382727"/>
    </source>
</evidence>
<keyword evidence="4" id="KW-1185">Reference proteome</keyword>
<dbReference type="Gene3D" id="1.10.10.2480">
    <property type="match status" value="1"/>
</dbReference>
<dbReference type="Proteomes" id="UP001382727">
    <property type="component" value="Chromosome"/>
</dbReference>
<dbReference type="EMBL" id="CP144913">
    <property type="protein sequence ID" value="WXB76808.1"/>
    <property type="molecule type" value="Genomic_DNA"/>
</dbReference>
<reference evidence="3 4" key="1">
    <citation type="submission" date="2024-02" db="EMBL/GenBank/DDBJ databases">
        <title>Janibacter sp. nov., isolated from gut of marine sandworm.</title>
        <authorList>
            <person name="Kim B."/>
            <person name="Jun M.O."/>
            <person name="Shin N.-R."/>
        </authorList>
    </citation>
    <scope>NUCLEOTIDE SEQUENCE [LARGE SCALE GENOMIC DNA]</scope>
    <source>
        <strain evidence="3 4">A1S7</strain>
    </source>
</reference>
<evidence type="ECO:0000259" key="2">
    <source>
        <dbReference type="Pfam" id="PF04760"/>
    </source>
</evidence>
<sequence>MAKAKVRVHELARELGLSSKELLTFLGDQGEFVKSASSTLEGPVVRKVRDAFTNADVARAAREVEASPEAAASKATRSKSLQATPEHRRRVVAVLPRNDAPRARCNHVASVTPPSRRPSGVLDRQLYERGLLEVEAILIQSPFDPEHYEPVERAREVFALDKLLIYDRVAGILGASSFSVEELLVHQGDDEFTIRADGKHSLVDAEASFDRQASRKFRRLLEVGSHNVPAEANLAKAEALVIEKRLSHDPAMSHLLGTVRDGVQKKSQTLRLNLTEEASRNVTLGVKLQATLGFHGGASAEWSEKAVGDLQILLRVDFDGDPVVRQVLPPQRDHAPANSDHSGCP</sequence>
<dbReference type="RefSeq" id="WP_338750145.1">
    <property type="nucleotide sequence ID" value="NZ_CP144913.1"/>
</dbReference>
<dbReference type="Pfam" id="PF04760">
    <property type="entry name" value="IF2_N"/>
    <property type="match status" value="1"/>
</dbReference>
<evidence type="ECO:0000256" key="1">
    <source>
        <dbReference type="SAM" id="MobiDB-lite"/>
    </source>
</evidence>
<feature type="domain" description="Translation initiation factor IF-2 N-terminal" evidence="2">
    <location>
        <begin position="4"/>
        <end position="52"/>
    </location>
</feature>
<proteinExistence type="predicted"/>
<feature type="region of interest" description="Disordered" evidence="1">
    <location>
        <begin position="63"/>
        <end position="87"/>
    </location>
</feature>
<organism evidence="3 4">
    <name type="scientific">Janibacter alittae</name>
    <dbReference type="NCBI Taxonomy" id="3115209"/>
    <lineage>
        <taxon>Bacteria</taxon>
        <taxon>Bacillati</taxon>
        <taxon>Actinomycetota</taxon>
        <taxon>Actinomycetes</taxon>
        <taxon>Micrococcales</taxon>
        <taxon>Intrasporangiaceae</taxon>
        <taxon>Janibacter</taxon>
    </lineage>
</organism>
<dbReference type="GO" id="GO:0003743">
    <property type="term" value="F:translation initiation factor activity"/>
    <property type="evidence" value="ECO:0007669"/>
    <property type="project" value="UniProtKB-KW"/>
</dbReference>
<keyword evidence="3" id="KW-0396">Initiation factor</keyword>
<evidence type="ECO:0000313" key="3">
    <source>
        <dbReference type="EMBL" id="WXB76808.1"/>
    </source>
</evidence>
<protein>
    <submittedName>
        <fullName evidence="3">Translation initiation factor IF-2 N-terminal domain-containing protein</fullName>
    </submittedName>
</protein>